<keyword evidence="2" id="KW-1185">Reference proteome</keyword>
<evidence type="ECO:0000313" key="2">
    <source>
        <dbReference type="Proteomes" id="UP000612585"/>
    </source>
</evidence>
<organism evidence="1 2">
    <name type="scientific">Virgisporangium aurantiacum</name>
    <dbReference type="NCBI Taxonomy" id="175570"/>
    <lineage>
        <taxon>Bacteria</taxon>
        <taxon>Bacillati</taxon>
        <taxon>Actinomycetota</taxon>
        <taxon>Actinomycetes</taxon>
        <taxon>Micromonosporales</taxon>
        <taxon>Micromonosporaceae</taxon>
        <taxon>Virgisporangium</taxon>
    </lineage>
</organism>
<proteinExistence type="predicted"/>
<name>A0A8J3YWK0_9ACTN</name>
<reference evidence="1" key="1">
    <citation type="submission" date="2021-01" db="EMBL/GenBank/DDBJ databases">
        <title>Whole genome shotgun sequence of Virgisporangium aurantiacum NBRC 16421.</title>
        <authorList>
            <person name="Komaki H."/>
            <person name="Tamura T."/>
        </authorList>
    </citation>
    <scope>NUCLEOTIDE SEQUENCE</scope>
    <source>
        <strain evidence="1">NBRC 16421</strain>
    </source>
</reference>
<protein>
    <submittedName>
        <fullName evidence="1">Uncharacterized protein</fullName>
    </submittedName>
</protein>
<dbReference type="RefSeq" id="WP_203987205.1">
    <property type="nucleotide sequence ID" value="NZ_BOPG01000005.1"/>
</dbReference>
<dbReference type="Proteomes" id="UP000612585">
    <property type="component" value="Unassembled WGS sequence"/>
</dbReference>
<accession>A0A8J3YWK0</accession>
<dbReference type="AlphaFoldDB" id="A0A8J3YWK0"/>
<dbReference type="EMBL" id="BOPG01000005">
    <property type="protein sequence ID" value="GIJ53239.1"/>
    <property type="molecule type" value="Genomic_DNA"/>
</dbReference>
<comment type="caution">
    <text evidence="1">The sequence shown here is derived from an EMBL/GenBank/DDBJ whole genome shotgun (WGS) entry which is preliminary data.</text>
</comment>
<gene>
    <name evidence="1" type="ORF">Vau01_007550</name>
</gene>
<sequence length="56" mass="6296">MVGMEIDTTLVDLRDVSLDQVRRDFDVLQPAVEVLLQQVERPRFNIGSTSPPGRAD</sequence>
<evidence type="ECO:0000313" key="1">
    <source>
        <dbReference type="EMBL" id="GIJ53239.1"/>
    </source>
</evidence>